<comment type="caution">
    <text evidence="1">The sequence shown here is derived from an EMBL/GenBank/DDBJ whole genome shotgun (WGS) entry which is preliminary data.</text>
</comment>
<protein>
    <submittedName>
        <fullName evidence="1">O-methyltransferase</fullName>
    </submittedName>
</protein>
<dbReference type="Proteomes" id="UP001596108">
    <property type="component" value="Unassembled WGS sequence"/>
</dbReference>
<keyword evidence="2" id="KW-1185">Reference proteome</keyword>
<dbReference type="EMBL" id="JBHSNC010000036">
    <property type="protein sequence ID" value="MFC5530095.1"/>
    <property type="molecule type" value="Genomic_DNA"/>
</dbReference>
<organism evidence="1 2">
    <name type="scientific">Cohnella yongneupensis</name>
    <dbReference type="NCBI Taxonomy" id="425006"/>
    <lineage>
        <taxon>Bacteria</taxon>
        <taxon>Bacillati</taxon>
        <taxon>Bacillota</taxon>
        <taxon>Bacilli</taxon>
        <taxon>Bacillales</taxon>
        <taxon>Paenibacillaceae</taxon>
        <taxon>Cohnella</taxon>
    </lineage>
</organism>
<evidence type="ECO:0000313" key="2">
    <source>
        <dbReference type="Proteomes" id="UP001596108"/>
    </source>
</evidence>
<reference evidence="2" key="1">
    <citation type="journal article" date="2019" name="Int. J. Syst. Evol. Microbiol.">
        <title>The Global Catalogue of Microorganisms (GCM) 10K type strain sequencing project: providing services to taxonomists for standard genome sequencing and annotation.</title>
        <authorList>
            <consortium name="The Broad Institute Genomics Platform"/>
            <consortium name="The Broad Institute Genome Sequencing Center for Infectious Disease"/>
            <person name="Wu L."/>
            <person name="Ma J."/>
        </authorList>
    </citation>
    <scope>NUCLEOTIDE SEQUENCE [LARGE SCALE GENOMIC DNA]</scope>
    <source>
        <strain evidence="2">CGMCC 1.18578</strain>
    </source>
</reference>
<accession>A0ABW0R156</accession>
<gene>
    <name evidence="1" type="ORF">ACFPQ4_11720</name>
</gene>
<sequence>MDQISLARQVNVALEQLEAELKGLTAGTIVLQIREDKVGRFGIRHLPLDCGSQQPNHAGGLTATQAKQLRVMAVEALRHKRTWTHGEIAYDFALRQGQIYVSVQFESNYNMANVFFRPPAPKRDRKEISGE</sequence>
<name>A0ABW0R156_9BACL</name>
<proteinExistence type="predicted"/>
<evidence type="ECO:0000313" key="1">
    <source>
        <dbReference type="EMBL" id="MFC5530095.1"/>
    </source>
</evidence>